<dbReference type="EC" id="3.5.4.26" evidence="6"/>
<evidence type="ECO:0000256" key="9">
    <source>
        <dbReference type="ARBA" id="ARBA00023268"/>
    </source>
</evidence>
<evidence type="ECO:0000256" key="7">
    <source>
        <dbReference type="ARBA" id="ARBA00013173"/>
    </source>
</evidence>
<dbReference type="SUPFAM" id="SSF53597">
    <property type="entry name" value="Dihydrofolate reductase-like"/>
    <property type="match status" value="1"/>
</dbReference>
<dbReference type="GO" id="GO:0008703">
    <property type="term" value="F:5-amino-6-(5-phosphoribosylamino)uracil reductase activity"/>
    <property type="evidence" value="ECO:0007669"/>
    <property type="project" value="UniProtKB-EC"/>
</dbReference>
<dbReference type="Pfam" id="PF01872">
    <property type="entry name" value="RibD_C"/>
    <property type="match status" value="1"/>
</dbReference>
<feature type="domain" description="CMP/dCMP-type deaminase" evidence="10">
    <location>
        <begin position="3"/>
        <end position="147"/>
    </location>
</feature>
<dbReference type="PANTHER" id="PTHR11079:SF162">
    <property type="entry name" value="RIBOFLAVIN BIOSYNTHESIS PROTEIN PYRD, CHLOROPLASTIC"/>
    <property type="match status" value="1"/>
</dbReference>
<dbReference type="GO" id="GO:0009231">
    <property type="term" value="P:riboflavin biosynthetic process"/>
    <property type="evidence" value="ECO:0007669"/>
    <property type="project" value="InterPro"/>
</dbReference>
<proteinExistence type="inferred from homology"/>
<dbReference type="InterPro" id="IPR002125">
    <property type="entry name" value="CMP_dCMP_dom"/>
</dbReference>
<dbReference type="Pfam" id="PF00383">
    <property type="entry name" value="dCMP_cyt_deam_1"/>
    <property type="match status" value="1"/>
</dbReference>
<dbReference type="Gene3D" id="3.40.430.10">
    <property type="entry name" value="Dihydrofolate Reductase, subunit A"/>
    <property type="match status" value="1"/>
</dbReference>
<dbReference type="NCBIfam" id="TIGR00326">
    <property type="entry name" value="eubact_ribD"/>
    <property type="match status" value="1"/>
</dbReference>
<keyword evidence="12" id="KW-1185">Reference proteome</keyword>
<comment type="pathway">
    <text evidence="3">Cofactor biosynthesis; riboflavin biosynthesis; 5-amino-6-(D-ribitylamino)uracil from GTP: step 3/4.</text>
</comment>
<evidence type="ECO:0000256" key="8">
    <source>
        <dbReference type="ARBA" id="ARBA00019930"/>
    </source>
</evidence>
<evidence type="ECO:0000256" key="2">
    <source>
        <dbReference type="ARBA" id="ARBA00004882"/>
    </source>
</evidence>
<organism evidence="11 12">
    <name type="scientific">Malaciobacter mytili LMG 24559</name>
    <dbReference type="NCBI Taxonomy" id="1032238"/>
    <lineage>
        <taxon>Bacteria</taxon>
        <taxon>Pseudomonadati</taxon>
        <taxon>Campylobacterota</taxon>
        <taxon>Epsilonproteobacteria</taxon>
        <taxon>Campylobacterales</taxon>
        <taxon>Arcobacteraceae</taxon>
        <taxon>Malaciobacter</taxon>
    </lineage>
</organism>
<reference evidence="11 12" key="1">
    <citation type="submission" date="2017-09" db="EMBL/GenBank/DDBJ databases">
        <title>Genomics of the genus Arcobacter.</title>
        <authorList>
            <person name="Perez-Cataluna A."/>
            <person name="Figueras M.J."/>
            <person name="Salas-Masso N."/>
        </authorList>
    </citation>
    <scope>NUCLEOTIDE SEQUENCE [LARGE SCALE GENOMIC DNA]</scope>
    <source>
        <strain evidence="11 12">CECT 7386</strain>
    </source>
</reference>
<dbReference type="Proteomes" id="UP000290092">
    <property type="component" value="Unassembled WGS sequence"/>
</dbReference>
<dbReference type="InterPro" id="IPR024072">
    <property type="entry name" value="DHFR-like_dom_sf"/>
</dbReference>
<dbReference type="GO" id="GO:0008835">
    <property type="term" value="F:diaminohydroxyphosphoribosylaminopyrimidine deaminase activity"/>
    <property type="evidence" value="ECO:0007669"/>
    <property type="project" value="UniProtKB-EC"/>
</dbReference>
<keyword evidence="9" id="KW-0511">Multifunctional enzyme</keyword>
<evidence type="ECO:0000256" key="4">
    <source>
        <dbReference type="ARBA" id="ARBA00005259"/>
    </source>
</evidence>
<comment type="similarity">
    <text evidence="4">In the N-terminal section; belongs to the cytidine and deoxycytidylate deaminase family.</text>
</comment>
<gene>
    <name evidence="11" type="primary">ribD</name>
    <name evidence="11" type="ORF">CP985_06505</name>
</gene>
<dbReference type="InterPro" id="IPR002734">
    <property type="entry name" value="RibDG_C"/>
</dbReference>
<dbReference type="PANTHER" id="PTHR11079">
    <property type="entry name" value="CYTOSINE DEAMINASE FAMILY MEMBER"/>
    <property type="match status" value="1"/>
</dbReference>
<dbReference type="KEGG" id="amyt:AMYT_0352"/>
<protein>
    <recommendedName>
        <fullName evidence="8">Riboflavin biosynthesis protein RibD</fullName>
        <ecNumber evidence="7">1.1.1.193</ecNumber>
        <ecNumber evidence="6">3.5.4.26</ecNumber>
    </recommendedName>
</protein>
<dbReference type="EC" id="1.1.1.193" evidence="7"/>
<dbReference type="CDD" id="cd01284">
    <property type="entry name" value="Riboflavin_deaminase-reductase"/>
    <property type="match status" value="1"/>
</dbReference>
<comment type="similarity">
    <text evidence="5">In the C-terminal section; belongs to the HTP reductase family.</text>
</comment>
<dbReference type="Gene3D" id="3.40.140.10">
    <property type="entry name" value="Cytidine Deaminase, domain 2"/>
    <property type="match status" value="1"/>
</dbReference>
<evidence type="ECO:0000256" key="6">
    <source>
        <dbReference type="ARBA" id="ARBA00012766"/>
    </source>
</evidence>
<dbReference type="SUPFAM" id="SSF53927">
    <property type="entry name" value="Cytidine deaminase-like"/>
    <property type="match status" value="1"/>
</dbReference>
<dbReference type="PROSITE" id="PS51747">
    <property type="entry name" value="CYT_DCMP_DEAMINASES_2"/>
    <property type="match status" value="1"/>
</dbReference>
<dbReference type="AlphaFoldDB" id="A0AAX2AGV0"/>
<evidence type="ECO:0000256" key="3">
    <source>
        <dbReference type="ARBA" id="ARBA00004910"/>
    </source>
</evidence>
<dbReference type="EMBL" id="NXID01000019">
    <property type="protein sequence ID" value="RXK15875.1"/>
    <property type="molecule type" value="Genomic_DNA"/>
</dbReference>
<dbReference type="RefSeq" id="WP_114840848.1">
    <property type="nucleotide sequence ID" value="NZ_CP031219.1"/>
</dbReference>
<name>A0AAX2AGV0_9BACT</name>
<dbReference type="InterPro" id="IPR016193">
    <property type="entry name" value="Cytidine_deaminase-like"/>
</dbReference>
<dbReference type="InterPro" id="IPR004794">
    <property type="entry name" value="Eubact_RibD"/>
</dbReference>
<accession>A0AAX2AGV0</accession>
<evidence type="ECO:0000256" key="5">
    <source>
        <dbReference type="ARBA" id="ARBA00007417"/>
    </source>
</evidence>
<comment type="function">
    <text evidence="1">Converts 2,5-diamino-6-(ribosylamino)-4(3h)-pyrimidinone 5'-phosphate into 5-amino-6-(ribosylamino)-2,4(1h,3h)-pyrimidinedione 5'-phosphate.</text>
</comment>
<comment type="caution">
    <text evidence="11">The sequence shown here is derived from an EMBL/GenBank/DDBJ whole genome shotgun (WGS) entry which is preliminary data.</text>
</comment>
<evidence type="ECO:0000313" key="12">
    <source>
        <dbReference type="Proteomes" id="UP000290092"/>
    </source>
</evidence>
<evidence type="ECO:0000259" key="10">
    <source>
        <dbReference type="PROSITE" id="PS51747"/>
    </source>
</evidence>
<evidence type="ECO:0000256" key="1">
    <source>
        <dbReference type="ARBA" id="ARBA00002151"/>
    </source>
</evidence>
<comment type="pathway">
    <text evidence="2">Cofactor biosynthesis; riboflavin biosynthesis; 5-amino-6-(D-ribitylamino)uracil from GTP: step 2/4.</text>
</comment>
<sequence>MKIDNDFFMKLAIDEAWKYQLLTYPNPAVGCVVVKNDSEILAIEAHKEAGGAHAEVNALKEAYLKYHPNTILKTIKDSFKIHEYLIKNHNGFFNDCTIYVTLEPCNHVGKTPSCANLIKQLKPKKVIIAHKDLNNVAKDGQKTLEEVGIKCELGCMQKEAYDLLFPFIKWNSNSFIFYKMAQTLNGTIDGGKISSNQALAYVHALRDKIDLLMIGGNSVRIDKPTLDARFVAGRAPEVLIYSKNKVFEPSIALFKIPNRKVTISDDLFKLLDYKFVMIEGGYTLLEKLKEKIDYIMLIISPKIKVGLNAINESLDLEFEIIHENYVGPDKIVYLKRIK</sequence>
<evidence type="ECO:0000313" key="11">
    <source>
        <dbReference type="EMBL" id="RXK15875.1"/>
    </source>
</evidence>